<feature type="transmembrane region" description="Helical" evidence="1">
    <location>
        <begin position="12"/>
        <end position="29"/>
    </location>
</feature>
<comment type="caution">
    <text evidence="2">The sequence shown here is derived from an EMBL/GenBank/DDBJ whole genome shotgun (WGS) entry which is preliminary data.</text>
</comment>
<organism evidence="2 3">
    <name type="scientific">Paraburkholderia aspalathi</name>
    <dbReference type="NCBI Taxonomy" id="1324617"/>
    <lineage>
        <taxon>Bacteria</taxon>
        <taxon>Pseudomonadati</taxon>
        <taxon>Pseudomonadota</taxon>
        <taxon>Betaproteobacteria</taxon>
        <taxon>Burkholderiales</taxon>
        <taxon>Burkholderiaceae</taxon>
        <taxon>Paraburkholderia</taxon>
    </lineage>
</organism>
<evidence type="ECO:0000256" key="1">
    <source>
        <dbReference type="SAM" id="Phobius"/>
    </source>
</evidence>
<proteinExistence type="predicted"/>
<evidence type="ECO:0000313" key="2">
    <source>
        <dbReference type="EMBL" id="CAE6869104.1"/>
    </source>
</evidence>
<keyword evidence="3" id="KW-1185">Reference proteome</keyword>
<name>A0ABM8T8F1_9BURK</name>
<evidence type="ECO:0000313" key="3">
    <source>
        <dbReference type="Proteomes" id="UP000674425"/>
    </source>
</evidence>
<keyword evidence="1" id="KW-0472">Membrane</keyword>
<keyword evidence="1" id="KW-0812">Transmembrane</keyword>
<feature type="transmembrane region" description="Helical" evidence="1">
    <location>
        <begin position="35"/>
        <end position="53"/>
    </location>
</feature>
<accession>A0ABM8T8F1</accession>
<reference evidence="2 3" key="1">
    <citation type="submission" date="2021-02" db="EMBL/GenBank/DDBJ databases">
        <authorList>
            <person name="Vanwijnsberghe S."/>
        </authorList>
    </citation>
    <scope>NUCLEOTIDE SEQUENCE [LARGE SCALE GENOMIC DNA]</scope>
    <source>
        <strain evidence="2 3">R-69658</strain>
    </source>
</reference>
<gene>
    <name evidence="2" type="ORF">R69658_08039</name>
</gene>
<sequence>MNWQWIKDRLGLLLTALVISAIFMALSLYANGKEWLSPLMTALVILALVFEVTRLRKRLRQHGIPPRDKD</sequence>
<dbReference type="Proteomes" id="UP000674425">
    <property type="component" value="Unassembled WGS sequence"/>
</dbReference>
<dbReference type="RefSeq" id="WP_200623077.1">
    <property type="nucleotide sequence ID" value="NZ_CAJNAU010000236.1"/>
</dbReference>
<keyword evidence="1" id="KW-1133">Transmembrane helix</keyword>
<protein>
    <submittedName>
        <fullName evidence="2">Uncharacterized protein</fullName>
    </submittedName>
</protein>
<dbReference type="EMBL" id="CAJNAU010000236">
    <property type="protein sequence ID" value="CAE6869104.1"/>
    <property type="molecule type" value="Genomic_DNA"/>
</dbReference>